<dbReference type="RefSeq" id="WP_187005218.1">
    <property type="nucleotide sequence ID" value="NZ_JACRWD010000001.1"/>
</dbReference>
<keyword evidence="5" id="KW-0411">Iron-sulfur</keyword>
<feature type="domain" description="Nitrite/Sulfite reductase ferredoxin-like" evidence="7">
    <location>
        <begin position="13"/>
        <end position="73"/>
    </location>
</feature>
<dbReference type="SUPFAM" id="SSF55124">
    <property type="entry name" value="Nitrite/Sulfite reductase N-terminal domain-like"/>
    <property type="match status" value="1"/>
</dbReference>
<evidence type="ECO:0000259" key="7">
    <source>
        <dbReference type="Pfam" id="PF03460"/>
    </source>
</evidence>
<evidence type="ECO:0000256" key="1">
    <source>
        <dbReference type="ARBA" id="ARBA00022617"/>
    </source>
</evidence>
<protein>
    <submittedName>
        <fullName evidence="8">NAD(P)/FAD-dependent oxidoreductase</fullName>
    </submittedName>
</protein>
<evidence type="ECO:0000256" key="4">
    <source>
        <dbReference type="ARBA" id="ARBA00023004"/>
    </source>
</evidence>
<evidence type="ECO:0000256" key="2">
    <source>
        <dbReference type="ARBA" id="ARBA00022723"/>
    </source>
</evidence>
<organism evidence="8 9">
    <name type="scientific">Paeniclostridium hominis</name>
    <dbReference type="NCBI Taxonomy" id="2764329"/>
    <lineage>
        <taxon>Bacteria</taxon>
        <taxon>Bacillati</taxon>
        <taxon>Bacillota</taxon>
        <taxon>Clostridia</taxon>
        <taxon>Peptostreptococcales</taxon>
        <taxon>Peptostreptococcaceae</taxon>
        <taxon>Paeniclostridium</taxon>
    </lineage>
</organism>
<proteinExistence type="predicted"/>
<keyword evidence="4" id="KW-0408">Iron</keyword>
<sequence length="217" mass="24303">MENYIKTQKTLTDKKRFTLTPNLSSPFISPDTIIHIGEIAKKYGGVLKLGSNQKISIINLKEDCLKEISKELQLDLVPKSKSLLTNITLCTSNFCRMSKYPTIGIYMKLVKKFYKMELPAKTKIGISSCKNSCNSAYTKDIGIVVDKDGKFFITMGGRAGTNPKAGYTIASGLNENQTILILKTAITYYKTNANNKEKLRDFIDRIGLDSFIETCVR</sequence>
<dbReference type="Gene3D" id="3.30.413.10">
    <property type="entry name" value="Sulfite Reductase Hemoprotein, domain 1"/>
    <property type="match status" value="1"/>
</dbReference>
<keyword evidence="3" id="KW-0560">Oxidoreductase</keyword>
<dbReference type="SUPFAM" id="SSF56014">
    <property type="entry name" value="Nitrite and sulphite reductase 4Fe-4S domain-like"/>
    <property type="match status" value="1"/>
</dbReference>
<comment type="caution">
    <text evidence="8">The sequence shown here is derived from an EMBL/GenBank/DDBJ whole genome shotgun (WGS) entry which is preliminary data.</text>
</comment>
<reference evidence="8 9" key="1">
    <citation type="submission" date="2020-08" db="EMBL/GenBank/DDBJ databases">
        <authorList>
            <person name="Liu C."/>
            <person name="Sun Q."/>
        </authorList>
    </citation>
    <scope>NUCLEOTIDE SEQUENCE [LARGE SCALE GENOMIC DNA]</scope>
    <source>
        <strain evidence="8 9">NSJ-45</strain>
    </source>
</reference>
<keyword evidence="1" id="KW-0349">Heme</keyword>
<name>A0ABR7K1S4_9FIRM</name>
<dbReference type="InterPro" id="IPR005117">
    <property type="entry name" value="NiRdtase/SiRdtase_haem-b_fer"/>
</dbReference>
<dbReference type="InterPro" id="IPR052034">
    <property type="entry name" value="NasD-like"/>
</dbReference>
<dbReference type="PANTHER" id="PTHR43809:SF1">
    <property type="entry name" value="NITRITE REDUCTASE (NADH) LARGE SUBUNIT"/>
    <property type="match status" value="1"/>
</dbReference>
<evidence type="ECO:0000313" key="8">
    <source>
        <dbReference type="EMBL" id="MBC6002870.1"/>
    </source>
</evidence>
<evidence type="ECO:0000256" key="3">
    <source>
        <dbReference type="ARBA" id="ARBA00023002"/>
    </source>
</evidence>
<evidence type="ECO:0000256" key="5">
    <source>
        <dbReference type="ARBA" id="ARBA00023014"/>
    </source>
</evidence>
<dbReference type="PANTHER" id="PTHR43809">
    <property type="entry name" value="NITRITE REDUCTASE (NADH) LARGE SUBUNIT"/>
    <property type="match status" value="1"/>
</dbReference>
<dbReference type="Pfam" id="PF03460">
    <property type="entry name" value="NIR_SIR_ferr"/>
    <property type="match status" value="1"/>
</dbReference>
<gene>
    <name evidence="8" type="ORF">H8891_03570</name>
</gene>
<feature type="domain" description="Nitrite/sulphite reductase 4Fe-4S" evidence="6">
    <location>
        <begin position="99"/>
        <end position="215"/>
    </location>
</feature>
<evidence type="ECO:0000313" key="9">
    <source>
        <dbReference type="Proteomes" id="UP000611796"/>
    </source>
</evidence>
<evidence type="ECO:0000259" key="6">
    <source>
        <dbReference type="Pfam" id="PF01077"/>
    </source>
</evidence>
<dbReference type="Proteomes" id="UP000611796">
    <property type="component" value="Unassembled WGS sequence"/>
</dbReference>
<accession>A0ABR7K1S4</accession>
<dbReference type="EMBL" id="JACRWD010000001">
    <property type="protein sequence ID" value="MBC6002870.1"/>
    <property type="molecule type" value="Genomic_DNA"/>
</dbReference>
<keyword evidence="2" id="KW-0479">Metal-binding</keyword>
<dbReference type="InterPro" id="IPR045854">
    <property type="entry name" value="NO2/SO3_Rdtase_4Fe4S_sf"/>
</dbReference>
<keyword evidence="9" id="KW-1185">Reference proteome</keyword>
<dbReference type="InterPro" id="IPR036136">
    <property type="entry name" value="Nit/Sulf_reduc_fer-like_dom_sf"/>
</dbReference>
<dbReference type="InterPro" id="IPR006067">
    <property type="entry name" value="NO2/SO3_Rdtase_4Fe4S_dom"/>
</dbReference>
<dbReference type="Pfam" id="PF01077">
    <property type="entry name" value="NIR_SIR"/>
    <property type="match status" value="1"/>
</dbReference>